<keyword evidence="3 5" id="KW-1133">Transmembrane helix</keyword>
<protein>
    <recommendedName>
        <fullName evidence="6">GtrA/DPMS transmembrane domain-containing protein</fullName>
    </recommendedName>
</protein>
<dbReference type="GO" id="GO:0000271">
    <property type="term" value="P:polysaccharide biosynthetic process"/>
    <property type="evidence" value="ECO:0007669"/>
    <property type="project" value="InterPro"/>
</dbReference>
<dbReference type="InterPro" id="IPR027417">
    <property type="entry name" value="P-loop_NTPase"/>
</dbReference>
<feature type="transmembrane region" description="Helical" evidence="5">
    <location>
        <begin position="99"/>
        <end position="119"/>
    </location>
</feature>
<keyword evidence="2 5" id="KW-0812">Transmembrane</keyword>
<dbReference type="EMBL" id="BMIO01000003">
    <property type="protein sequence ID" value="GGD39010.1"/>
    <property type="molecule type" value="Genomic_DNA"/>
</dbReference>
<proteinExistence type="predicted"/>
<comment type="caution">
    <text evidence="7">The sequence shown here is derived from an EMBL/GenBank/DDBJ whole genome shotgun (WGS) entry which is preliminary data.</text>
</comment>
<evidence type="ECO:0000313" key="8">
    <source>
        <dbReference type="Proteomes" id="UP000598997"/>
    </source>
</evidence>
<dbReference type="AlphaFoldDB" id="A0A916YBZ6"/>
<dbReference type="Gene3D" id="3.40.50.300">
    <property type="entry name" value="P-loop containing nucleotide triphosphate hydrolases"/>
    <property type="match status" value="1"/>
</dbReference>
<evidence type="ECO:0000256" key="1">
    <source>
        <dbReference type="ARBA" id="ARBA00004141"/>
    </source>
</evidence>
<organism evidence="7 8">
    <name type="scientific">Croceicoccus pelagius</name>
    <dbReference type="NCBI Taxonomy" id="1703341"/>
    <lineage>
        <taxon>Bacteria</taxon>
        <taxon>Pseudomonadati</taxon>
        <taxon>Pseudomonadota</taxon>
        <taxon>Alphaproteobacteria</taxon>
        <taxon>Sphingomonadales</taxon>
        <taxon>Erythrobacteraceae</taxon>
        <taxon>Croceicoccus</taxon>
    </lineage>
</organism>
<name>A0A916YBZ6_9SPHN</name>
<dbReference type="Pfam" id="PF03567">
    <property type="entry name" value="Sulfotransfer_2"/>
    <property type="match status" value="1"/>
</dbReference>
<evidence type="ECO:0000256" key="5">
    <source>
        <dbReference type="SAM" id="Phobius"/>
    </source>
</evidence>
<comment type="subcellular location">
    <subcellularLocation>
        <location evidence="1">Membrane</location>
        <topology evidence="1">Multi-pass membrane protein</topology>
    </subcellularLocation>
</comment>
<keyword evidence="8" id="KW-1185">Reference proteome</keyword>
<dbReference type="InterPro" id="IPR005331">
    <property type="entry name" value="Sulfotransferase"/>
</dbReference>
<dbReference type="RefSeq" id="WP_066763182.1">
    <property type="nucleotide sequence ID" value="NZ_LYWY01000032.1"/>
</dbReference>
<reference evidence="7 8" key="1">
    <citation type="journal article" date="2014" name="Int. J. Syst. Evol. Microbiol.">
        <title>Complete genome sequence of Corynebacterium casei LMG S-19264T (=DSM 44701T), isolated from a smear-ripened cheese.</title>
        <authorList>
            <consortium name="US DOE Joint Genome Institute (JGI-PGF)"/>
            <person name="Walter F."/>
            <person name="Albersmeier A."/>
            <person name="Kalinowski J."/>
            <person name="Ruckert C."/>
        </authorList>
    </citation>
    <scope>NUCLEOTIDE SEQUENCE [LARGE SCALE GENOMIC DNA]</scope>
    <source>
        <strain evidence="7 8">CGMCC 1.15358</strain>
    </source>
</reference>
<evidence type="ECO:0000256" key="2">
    <source>
        <dbReference type="ARBA" id="ARBA00022692"/>
    </source>
</evidence>
<feature type="transmembrane region" description="Helical" evidence="5">
    <location>
        <begin position="12"/>
        <end position="32"/>
    </location>
</feature>
<gene>
    <name evidence="7" type="ORF">GCM10010989_11340</name>
</gene>
<evidence type="ECO:0000259" key="6">
    <source>
        <dbReference type="Pfam" id="PF04138"/>
    </source>
</evidence>
<dbReference type="SUPFAM" id="SSF52540">
    <property type="entry name" value="P-loop containing nucleoside triphosphate hydrolases"/>
    <property type="match status" value="1"/>
</dbReference>
<dbReference type="InterPro" id="IPR007267">
    <property type="entry name" value="GtrA_DPMS_TM"/>
</dbReference>
<dbReference type="Pfam" id="PF04138">
    <property type="entry name" value="GtrA_DPMS_TM"/>
    <property type="match status" value="1"/>
</dbReference>
<feature type="transmembrane region" description="Helical" evidence="5">
    <location>
        <begin position="152"/>
        <end position="170"/>
    </location>
</feature>
<evidence type="ECO:0000256" key="3">
    <source>
        <dbReference type="ARBA" id="ARBA00022989"/>
    </source>
</evidence>
<keyword evidence="4 5" id="KW-0472">Membrane</keyword>
<evidence type="ECO:0000256" key="4">
    <source>
        <dbReference type="ARBA" id="ARBA00023136"/>
    </source>
</evidence>
<evidence type="ECO:0000313" key="7">
    <source>
        <dbReference type="EMBL" id="GGD39010.1"/>
    </source>
</evidence>
<accession>A0A916YBZ6</accession>
<dbReference type="GO" id="GO:0016020">
    <property type="term" value="C:membrane"/>
    <property type="evidence" value="ECO:0007669"/>
    <property type="project" value="UniProtKB-SubCell"/>
</dbReference>
<feature type="transmembrane region" description="Helical" evidence="5">
    <location>
        <begin position="71"/>
        <end position="93"/>
    </location>
</feature>
<dbReference type="GO" id="GO:0008146">
    <property type="term" value="F:sulfotransferase activity"/>
    <property type="evidence" value="ECO:0007669"/>
    <property type="project" value="InterPro"/>
</dbReference>
<dbReference type="Proteomes" id="UP000598997">
    <property type="component" value="Unassembled WGS sequence"/>
</dbReference>
<sequence length="390" mass="44598">MNGRELYQFVRYYAVAALNTAFGYGIFAAFIALGVNIFVAQILGRIIGTTFNYFTYGKLVFRSYHFSLRRFILAYIGNYLVALALLAVAVKVIANPYVAGFSAMLTASLINFVVLRLWVSRKKDGEDYTPYPINWAFLPEWMLLVKDTVRHFIFWVIEGAMSVGWVRSLWKMLIGRRIADSIQKADRLFIHIPKNGGTSVAKILYGRNLPHFSKSFYDSMLGDEIEGCESFAVLRDPVDRFLSAFRFMASGGTDVILVSRFEQKRLKYLHSLPQFVDFLTEEPERMAIALPFMPQTYFTMKDGEVAVDRLFAQDRNGQFPQEMVDWLGVEQVPYVNKTKAKVPQLDPKLREKIRALYADDVKLYEAVLAQGRAIDFEKDDVPRAILKLAA</sequence>
<feature type="domain" description="GtrA/DPMS transmembrane" evidence="6">
    <location>
        <begin position="11"/>
        <end position="119"/>
    </location>
</feature>